<dbReference type="GO" id="GO:0032259">
    <property type="term" value="P:methylation"/>
    <property type="evidence" value="ECO:0007669"/>
    <property type="project" value="UniProtKB-KW"/>
</dbReference>
<dbReference type="AlphaFoldDB" id="A0A7D6CBX0"/>
<keyword evidence="1" id="KW-0808">Transferase</keyword>
<reference evidence="1" key="1">
    <citation type="submission" date="2020-08" db="EMBL/GenBank/DDBJ databases">
        <title>A bifunctional nitrone conjugated secondary metabolite targeting the ribosome.</title>
        <authorList>
            <person name="Limbrick E.M."/>
            <person name="Graf M."/>
            <person name="Derewacz D.K."/>
            <person name="Nguyen F."/>
            <person name="Spraggins J.M."/>
            <person name="Wieland M."/>
            <person name="Ynigez-Gutierrez A.E."/>
            <person name="Reisman B.J."/>
            <person name="Zinshteyn B."/>
            <person name="McCulloch K."/>
            <person name="Iverson T.M."/>
            <person name="Green R."/>
            <person name="Wilson D.N."/>
            <person name="Bachmann B.O."/>
        </authorList>
    </citation>
    <scope>NUCLEOTIDE SEQUENCE</scope>
    <source>
        <strain evidence="1">Africana</strain>
    </source>
</reference>
<keyword evidence="1" id="KW-0489">Methyltransferase</keyword>
<protein>
    <submittedName>
        <fullName evidence="1">Class I SAM-dependent methyltransferase family protein</fullName>
    </submittedName>
</protein>
<sequence length="243" mass="26301">MIASVRRDRRGPLPAWISITRPRRWPGSLGGVTSGTDWQAWHEPYADENSPLSRRLRLVRRAITAWLDERPGEPLTVVSACAGQGHDVVGALATRADAHRVRATLLEYDSRNVTAARAAATRAGLANVEVRPADAGRLSSYAGVVPADLVLMAGVFGNVDDHDVRRTVAALPQLCADGATVIWTRTRRAPDLTPALRGWLRDAGFAERSFHAPDGVLFSVGAHRFTGAPRPLDASGTLFTFVR</sequence>
<dbReference type="SUPFAM" id="SSF53335">
    <property type="entry name" value="S-adenosyl-L-methionine-dependent methyltransferases"/>
    <property type="match status" value="1"/>
</dbReference>
<name>A0A7D6CBX0_9ACTN</name>
<dbReference type="InterPro" id="IPR029063">
    <property type="entry name" value="SAM-dependent_MTases_sf"/>
</dbReference>
<organism evidence="1">
    <name type="scientific">Micromonospora carbonacea</name>
    <dbReference type="NCBI Taxonomy" id="47853"/>
    <lineage>
        <taxon>Bacteria</taxon>
        <taxon>Bacillati</taxon>
        <taxon>Actinomycetota</taxon>
        <taxon>Actinomycetes</taxon>
        <taxon>Micromonosporales</taxon>
        <taxon>Micromonosporaceae</taxon>
        <taxon>Micromonospora</taxon>
    </lineage>
</organism>
<dbReference type="GO" id="GO:0008168">
    <property type="term" value="F:methyltransferase activity"/>
    <property type="evidence" value="ECO:0007669"/>
    <property type="project" value="UniProtKB-KW"/>
</dbReference>
<gene>
    <name evidence="1" type="ORF">HZU44_00470</name>
</gene>
<proteinExistence type="predicted"/>
<dbReference type="Gene3D" id="3.40.50.150">
    <property type="entry name" value="Vaccinia Virus protein VP39"/>
    <property type="match status" value="1"/>
</dbReference>
<dbReference type="EMBL" id="CP058905">
    <property type="protein sequence ID" value="QLJ98745.1"/>
    <property type="molecule type" value="Genomic_DNA"/>
</dbReference>
<evidence type="ECO:0000313" key="1">
    <source>
        <dbReference type="EMBL" id="QLJ98745.1"/>
    </source>
</evidence>
<accession>A0A7D6CBX0</accession>